<evidence type="ECO:0000313" key="2">
    <source>
        <dbReference type="EMBL" id="GII26037.1"/>
    </source>
</evidence>
<feature type="domain" description="Methyltransferase type 12" evidence="1">
    <location>
        <begin position="43"/>
        <end position="132"/>
    </location>
</feature>
<gene>
    <name evidence="2" type="ORF">Pme01_56340</name>
</gene>
<dbReference type="SUPFAM" id="SSF53335">
    <property type="entry name" value="S-adenosyl-L-methionine-dependent methyltransferases"/>
    <property type="match status" value="1"/>
</dbReference>
<evidence type="ECO:0000259" key="1">
    <source>
        <dbReference type="Pfam" id="PF08242"/>
    </source>
</evidence>
<keyword evidence="3" id="KW-1185">Reference proteome</keyword>
<organism evidence="2 3">
    <name type="scientific">Planosporangium mesophilum</name>
    <dbReference type="NCBI Taxonomy" id="689768"/>
    <lineage>
        <taxon>Bacteria</taxon>
        <taxon>Bacillati</taxon>
        <taxon>Actinomycetota</taxon>
        <taxon>Actinomycetes</taxon>
        <taxon>Micromonosporales</taxon>
        <taxon>Micromonosporaceae</taxon>
        <taxon>Planosporangium</taxon>
    </lineage>
</organism>
<dbReference type="Pfam" id="PF08242">
    <property type="entry name" value="Methyltransf_12"/>
    <property type="match status" value="1"/>
</dbReference>
<dbReference type="EMBL" id="BOON01000064">
    <property type="protein sequence ID" value="GII26037.1"/>
    <property type="molecule type" value="Genomic_DNA"/>
</dbReference>
<accession>A0A8J3TIZ8</accession>
<dbReference type="AlphaFoldDB" id="A0A8J3TIZ8"/>
<reference evidence="2" key="1">
    <citation type="submission" date="2021-01" db="EMBL/GenBank/DDBJ databases">
        <title>Whole genome shotgun sequence of Planosporangium mesophilum NBRC 109066.</title>
        <authorList>
            <person name="Komaki H."/>
            <person name="Tamura T."/>
        </authorList>
    </citation>
    <scope>NUCLEOTIDE SEQUENCE</scope>
    <source>
        <strain evidence="2">NBRC 109066</strain>
    </source>
</reference>
<name>A0A8J3TIZ8_9ACTN</name>
<evidence type="ECO:0000313" key="3">
    <source>
        <dbReference type="Proteomes" id="UP000599074"/>
    </source>
</evidence>
<dbReference type="InterPro" id="IPR029063">
    <property type="entry name" value="SAM-dependent_MTases_sf"/>
</dbReference>
<proteinExistence type="predicted"/>
<sequence>MLMPEIAGDTHLQSRVLEDLSDAVNYQRWLADLARPYLGENPIELGSGIGDYAAAWLSTVSRITVTEADQSRLKGLVERFADDSRVDVRTLFLPTEERAEHSAAVALNVLEHVEDDVAGLRSIGGLLRPGGAVVLIVPAFPSAMSRFDRTIGHYRRYTVASLGAALTGAGLRVEQLRYINPVGLLGWYVACRTLGLAPHNGPLVRLYDRTVVPLARRLERHGRAPFGQSVFAVARTPGE</sequence>
<protein>
    <recommendedName>
        <fullName evidence="1">Methyltransferase type 12 domain-containing protein</fullName>
    </recommendedName>
</protein>
<dbReference type="Proteomes" id="UP000599074">
    <property type="component" value="Unassembled WGS sequence"/>
</dbReference>
<dbReference type="Gene3D" id="3.40.50.150">
    <property type="entry name" value="Vaccinia Virus protein VP39"/>
    <property type="match status" value="1"/>
</dbReference>
<dbReference type="InterPro" id="IPR013217">
    <property type="entry name" value="Methyltransf_12"/>
</dbReference>
<comment type="caution">
    <text evidence="2">The sequence shown here is derived from an EMBL/GenBank/DDBJ whole genome shotgun (WGS) entry which is preliminary data.</text>
</comment>